<dbReference type="GO" id="GO:0004401">
    <property type="term" value="F:histidinol-phosphatase activity"/>
    <property type="evidence" value="ECO:0007669"/>
    <property type="project" value="UniProtKB-UniRule"/>
</dbReference>
<dbReference type="GO" id="GO:0005737">
    <property type="term" value="C:cytoplasm"/>
    <property type="evidence" value="ECO:0007669"/>
    <property type="project" value="TreeGrafter"/>
</dbReference>
<comment type="caution">
    <text evidence="10">The sequence shown here is derived from an EMBL/GenBank/DDBJ whole genome shotgun (WGS) entry which is preliminary data.</text>
</comment>
<evidence type="ECO:0000256" key="2">
    <source>
        <dbReference type="ARBA" id="ARBA00009152"/>
    </source>
</evidence>
<evidence type="ECO:0000313" key="10">
    <source>
        <dbReference type="EMBL" id="KAK6345654.1"/>
    </source>
</evidence>
<dbReference type="EMBL" id="JAVHNR010000004">
    <property type="protein sequence ID" value="KAK6345654.1"/>
    <property type="molecule type" value="Genomic_DNA"/>
</dbReference>
<evidence type="ECO:0000256" key="1">
    <source>
        <dbReference type="ARBA" id="ARBA00004970"/>
    </source>
</evidence>
<feature type="domain" description="PHP" evidence="9">
    <location>
        <begin position="5"/>
        <end position="244"/>
    </location>
</feature>
<dbReference type="NCBIfam" id="TIGR01856">
    <property type="entry name" value="hisJ_fam"/>
    <property type="match status" value="2"/>
</dbReference>
<protein>
    <recommendedName>
        <fullName evidence="3 8">Histidinol-phosphatase</fullName>
        <shortName evidence="8">HolPase</shortName>
        <ecNumber evidence="3 8">3.1.3.15</ecNumber>
    </recommendedName>
</protein>
<evidence type="ECO:0000256" key="7">
    <source>
        <dbReference type="ARBA" id="ARBA00049158"/>
    </source>
</evidence>
<keyword evidence="11" id="KW-1185">Reference proteome</keyword>
<organism evidence="10 11">
    <name type="scientific">Orbilia javanica</name>
    <dbReference type="NCBI Taxonomy" id="47235"/>
    <lineage>
        <taxon>Eukaryota</taxon>
        <taxon>Fungi</taxon>
        <taxon>Dikarya</taxon>
        <taxon>Ascomycota</taxon>
        <taxon>Pezizomycotina</taxon>
        <taxon>Orbiliomycetes</taxon>
        <taxon>Orbiliales</taxon>
        <taxon>Orbiliaceae</taxon>
        <taxon>Orbilia</taxon>
    </lineage>
</organism>
<sequence>MPFSHHSHSGQFCAHAKDSLESCILQAISKNLRVFCLTEHMPRADLRDFYPEEVELGLTPQDLKDRFAEFYDTAVALRDKYKEEITLLIGFEVDYIRPSMLAEIKELQETYHFDIFVGSVHHVDEIPIDFSEEMFLRAISAIEAVDTGAEIAEAYNNGAKIERFPEVQITESKGEERLFEVYFDTQYAMLKALKPPVIGHFDLIRLKCKDYKVDFRTLGNVWEKIVRNVKFISEYGGMVEINSAATRKGWEYPYPGPDVLQLMKEEGIKFVLSDDSHGIAQVAFGYEKSLDYLEKQGVEEVWYYEWIGWERGINDGILRPEDRYLPKIRPECVGPKSARVKDLRGIVPA</sequence>
<evidence type="ECO:0000256" key="4">
    <source>
        <dbReference type="ARBA" id="ARBA00022605"/>
    </source>
</evidence>
<dbReference type="EC" id="3.1.3.15" evidence="3 8"/>
<dbReference type="Gene3D" id="3.20.20.140">
    <property type="entry name" value="Metal-dependent hydrolases"/>
    <property type="match status" value="1"/>
</dbReference>
<dbReference type="InterPro" id="IPR010140">
    <property type="entry name" value="Histidinol_P_phosphatase_HisJ"/>
</dbReference>
<dbReference type="Proteomes" id="UP001313282">
    <property type="component" value="Unassembled WGS sequence"/>
</dbReference>
<evidence type="ECO:0000313" key="11">
    <source>
        <dbReference type="Proteomes" id="UP001313282"/>
    </source>
</evidence>
<dbReference type="InterPro" id="IPR004013">
    <property type="entry name" value="PHP_dom"/>
</dbReference>
<proteinExistence type="inferred from homology"/>
<dbReference type="Pfam" id="PF02811">
    <property type="entry name" value="PHP"/>
    <property type="match status" value="1"/>
</dbReference>
<dbReference type="PANTHER" id="PTHR21039">
    <property type="entry name" value="HISTIDINOL PHOSPHATASE-RELATED"/>
    <property type="match status" value="1"/>
</dbReference>
<reference evidence="10 11" key="1">
    <citation type="submission" date="2019-10" db="EMBL/GenBank/DDBJ databases">
        <authorList>
            <person name="Palmer J.M."/>
        </authorList>
    </citation>
    <scope>NUCLEOTIDE SEQUENCE [LARGE SCALE GENOMIC DNA]</scope>
    <source>
        <strain evidence="10 11">TWF718</strain>
    </source>
</reference>
<keyword evidence="6 8" id="KW-0368">Histidine biosynthesis</keyword>
<dbReference type="GO" id="GO:0000105">
    <property type="term" value="P:L-histidine biosynthetic process"/>
    <property type="evidence" value="ECO:0007669"/>
    <property type="project" value="UniProtKB-UniRule"/>
</dbReference>
<dbReference type="AlphaFoldDB" id="A0AAN8RJ66"/>
<name>A0AAN8RJ66_9PEZI</name>
<evidence type="ECO:0000256" key="5">
    <source>
        <dbReference type="ARBA" id="ARBA00022801"/>
    </source>
</evidence>
<evidence type="ECO:0000256" key="3">
    <source>
        <dbReference type="ARBA" id="ARBA00013085"/>
    </source>
</evidence>
<dbReference type="CDD" id="cd12110">
    <property type="entry name" value="PHP_HisPPase_Hisj_like"/>
    <property type="match status" value="1"/>
</dbReference>
<dbReference type="InterPro" id="IPR016195">
    <property type="entry name" value="Pol/histidinol_Pase-like"/>
</dbReference>
<comment type="pathway">
    <text evidence="1 8">Amino-acid biosynthesis; L-histidine biosynthesis; L-histidine from 5-phospho-alpha-D-ribose 1-diphosphate: step 8/9.</text>
</comment>
<dbReference type="SUPFAM" id="SSF89550">
    <property type="entry name" value="PHP domain-like"/>
    <property type="match status" value="1"/>
</dbReference>
<comment type="similarity">
    <text evidence="2 8">Belongs to the PHP hydrolase family. HisK subfamily.</text>
</comment>
<keyword evidence="4 8" id="KW-0028">Amino-acid biosynthesis</keyword>
<dbReference type="PANTHER" id="PTHR21039:SF0">
    <property type="entry name" value="HISTIDINOL-PHOSPHATASE"/>
    <property type="match status" value="1"/>
</dbReference>
<evidence type="ECO:0000256" key="6">
    <source>
        <dbReference type="ARBA" id="ARBA00023102"/>
    </source>
</evidence>
<keyword evidence="5 8" id="KW-0378">Hydrolase</keyword>
<comment type="catalytic activity">
    <reaction evidence="7 8">
        <text>L-histidinol phosphate + H2O = L-histidinol + phosphate</text>
        <dbReference type="Rhea" id="RHEA:14465"/>
        <dbReference type="ChEBI" id="CHEBI:15377"/>
        <dbReference type="ChEBI" id="CHEBI:43474"/>
        <dbReference type="ChEBI" id="CHEBI:57699"/>
        <dbReference type="ChEBI" id="CHEBI:57980"/>
        <dbReference type="EC" id="3.1.3.15"/>
    </reaction>
</comment>
<accession>A0AAN8RJ66</accession>
<evidence type="ECO:0000256" key="8">
    <source>
        <dbReference type="RuleBase" id="RU366003"/>
    </source>
</evidence>
<evidence type="ECO:0000259" key="9">
    <source>
        <dbReference type="Pfam" id="PF02811"/>
    </source>
</evidence>
<gene>
    <name evidence="10" type="primary">HIS2</name>
    <name evidence="10" type="ORF">TWF718_007564</name>
</gene>